<gene>
    <name evidence="2" type="ORF">Ahy_A01g004696</name>
</gene>
<keyword evidence="1" id="KW-0472">Membrane</keyword>
<accession>A0A445EWU9</accession>
<dbReference type="Pfam" id="PF01344">
    <property type="entry name" value="Kelch_1"/>
    <property type="match status" value="1"/>
</dbReference>
<dbReference type="SUPFAM" id="SSF52218">
    <property type="entry name" value="Flavoproteins"/>
    <property type="match status" value="1"/>
</dbReference>
<dbReference type="EMBL" id="SDMP01000001">
    <property type="protein sequence ID" value="RYR79908.1"/>
    <property type="molecule type" value="Genomic_DNA"/>
</dbReference>
<dbReference type="STRING" id="3818.A0A445EWU9"/>
<dbReference type="Gene3D" id="3.40.50.360">
    <property type="match status" value="1"/>
</dbReference>
<name>A0A445EWU9_ARAHY</name>
<keyword evidence="1" id="KW-1133">Transmembrane helix</keyword>
<reference evidence="2 3" key="1">
    <citation type="submission" date="2019-01" db="EMBL/GenBank/DDBJ databases">
        <title>Sequencing of cultivated peanut Arachis hypogaea provides insights into genome evolution and oil improvement.</title>
        <authorList>
            <person name="Chen X."/>
        </authorList>
    </citation>
    <scope>NUCLEOTIDE SEQUENCE [LARGE SCALE GENOMIC DNA]</scope>
    <source>
        <strain evidence="3">cv. Fuhuasheng</strain>
        <tissue evidence="2">Leaves</tissue>
    </source>
</reference>
<dbReference type="InterPro" id="IPR029039">
    <property type="entry name" value="Flavoprotein-like_sf"/>
</dbReference>
<proteinExistence type="predicted"/>
<dbReference type="Gene3D" id="2.120.10.80">
    <property type="entry name" value="Kelch-type beta propeller"/>
    <property type="match status" value="1"/>
</dbReference>
<dbReference type="SUPFAM" id="SSF50965">
    <property type="entry name" value="Galactose oxidase, central domain"/>
    <property type="match status" value="1"/>
</dbReference>
<dbReference type="InterPro" id="IPR006652">
    <property type="entry name" value="Kelch_1"/>
</dbReference>
<protein>
    <submittedName>
        <fullName evidence="2">Uncharacterized protein</fullName>
    </submittedName>
</protein>
<evidence type="ECO:0000256" key="1">
    <source>
        <dbReference type="SAM" id="Phobius"/>
    </source>
</evidence>
<comment type="caution">
    <text evidence="2">The sequence shown here is derived from an EMBL/GenBank/DDBJ whole genome shotgun (WGS) entry which is preliminary data.</text>
</comment>
<evidence type="ECO:0000313" key="2">
    <source>
        <dbReference type="EMBL" id="RYR79908.1"/>
    </source>
</evidence>
<sequence>MKRRGGETLWCHTYSFFSLHRLEHTPTLFSNAKKQRRGGGNPLKQKRNMAILSLSSSLEADISVPLLLSTVTVVSATATTLLLICKPRLMRLMRLYSHKKNLIRLHHEKPKSNPTAKILFVSQIGTSKALASCLCDLFESFSVVTELVDARDYVPEALPKENLVVLVASTSEVWNLGQDFISTDNRSVGAMMFAGRIVNYAKGYKFGSLVVNAYGFSAFVAGKGASGDDTNLMAKAANHIRDLGDTAELNGDFDSWWGSVVGVLQGAVSGGAADAMCGEYDPEDVGSSDPKLSMTQRLYLFVENINLKRDHVGPAITRRMLTITEANFIKNGTVDLEDGGHVTAKWPLRDGLLVDYPLPYMQGVCSVGHSFFFAGGNDLNIIDPELCLNWDDQHPSRMWCLKYEGSNWSWKFCGSMFCCRYRPLVVPYDGKLYIFGGTGTANCWVDIYSLKSGLWETREVPESALLSYCRNPDSYFLWEDSTKPHKKTHIVLYSCGDEGLMSYDVKANNWEYLDWNFPPVPEYCPRKLVRLGCSHYLLIVDFAPMWHIYDLSKMKVVETVEVDGLDKTAEVMYIFCCHNTSDESLIDMFMEPGNVFEGEPSTNTGSGVVSYARVKLQLKTFSAKIESKGNFNLGDYVNLYIFDIYFFISGHWTGLLLEMKTNNCFNLDLQTINDDGELESDQD</sequence>
<evidence type="ECO:0000313" key="3">
    <source>
        <dbReference type="Proteomes" id="UP000289738"/>
    </source>
</evidence>
<keyword evidence="1" id="KW-0812">Transmembrane</keyword>
<dbReference type="InterPro" id="IPR011043">
    <property type="entry name" value="Gal_Oxase/kelch_b-propeller"/>
</dbReference>
<dbReference type="AlphaFoldDB" id="A0A445EWU9"/>
<feature type="transmembrane region" description="Helical" evidence="1">
    <location>
        <begin position="62"/>
        <end position="85"/>
    </location>
</feature>
<keyword evidence="3" id="KW-1185">Reference proteome</keyword>
<dbReference type="Proteomes" id="UP000289738">
    <property type="component" value="Chromosome A01"/>
</dbReference>
<dbReference type="InterPro" id="IPR015915">
    <property type="entry name" value="Kelch-typ_b-propeller"/>
</dbReference>
<organism evidence="2 3">
    <name type="scientific">Arachis hypogaea</name>
    <name type="common">Peanut</name>
    <dbReference type="NCBI Taxonomy" id="3818"/>
    <lineage>
        <taxon>Eukaryota</taxon>
        <taxon>Viridiplantae</taxon>
        <taxon>Streptophyta</taxon>
        <taxon>Embryophyta</taxon>
        <taxon>Tracheophyta</taxon>
        <taxon>Spermatophyta</taxon>
        <taxon>Magnoliopsida</taxon>
        <taxon>eudicotyledons</taxon>
        <taxon>Gunneridae</taxon>
        <taxon>Pentapetalae</taxon>
        <taxon>rosids</taxon>
        <taxon>fabids</taxon>
        <taxon>Fabales</taxon>
        <taxon>Fabaceae</taxon>
        <taxon>Papilionoideae</taxon>
        <taxon>50 kb inversion clade</taxon>
        <taxon>dalbergioids sensu lato</taxon>
        <taxon>Dalbergieae</taxon>
        <taxon>Pterocarpus clade</taxon>
        <taxon>Arachis</taxon>
    </lineage>
</organism>